<dbReference type="Pfam" id="PF00072">
    <property type="entry name" value="Response_reg"/>
    <property type="match status" value="1"/>
</dbReference>
<dbReference type="PANTHER" id="PTHR43228">
    <property type="entry name" value="TWO-COMPONENT RESPONSE REGULATOR"/>
    <property type="match status" value="1"/>
</dbReference>
<dbReference type="eggNOG" id="KOG0519">
    <property type="taxonomic scope" value="Eukaryota"/>
</dbReference>
<keyword evidence="4" id="KW-0808">Transferase</keyword>
<feature type="modified residue" description="4-aspartylphosphate" evidence="1">
    <location>
        <position position="78"/>
    </location>
</feature>
<evidence type="ECO:0000259" key="3">
    <source>
        <dbReference type="PROSITE" id="PS50110"/>
    </source>
</evidence>
<accession>B9S7Q6</accession>
<organism evidence="4 5">
    <name type="scientific">Ricinus communis</name>
    <name type="common">Castor bean</name>
    <dbReference type="NCBI Taxonomy" id="3988"/>
    <lineage>
        <taxon>Eukaryota</taxon>
        <taxon>Viridiplantae</taxon>
        <taxon>Streptophyta</taxon>
        <taxon>Embryophyta</taxon>
        <taxon>Tracheophyta</taxon>
        <taxon>Spermatophyta</taxon>
        <taxon>Magnoliopsida</taxon>
        <taxon>eudicotyledons</taxon>
        <taxon>Gunneridae</taxon>
        <taxon>Pentapetalae</taxon>
        <taxon>rosids</taxon>
        <taxon>fabids</taxon>
        <taxon>Malpighiales</taxon>
        <taxon>Euphorbiaceae</taxon>
        <taxon>Acalyphoideae</taxon>
        <taxon>Acalypheae</taxon>
        <taxon>Ricinus</taxon>
    </lineage>
</organism>
<feature type="region of interest" description="Disordered" evidence="2">
    <location>
        <begin position="1"/>
        <end position="23"/>
    </location>
</feature>
<evidence type="ECO:0000313" key="5">
    <source>
        <dbReference type="Proteomes" id="UP000008311"/>
    </source>
</evidence>
<keyword evidence="5" id="KW-1185">Reference proteome</keyword>
<dbReference type="InterPro" id="IPR052048">
    <property type="entry name" value="ST_Response_Regulator"/>
</dbReference>
<feature type="domain" description="Response regulatory" evidence="3">
    <location>
        <begin position="28"/>
        <end position="142"/>
    </location>
</feature>
<dbReference type="EMBL" id="EQ973886">
    <property type="protein sequence ID" value="EEF40429.1"/>
    <property type="molecule type" value="Genomic_DNA"/>
</dbReference>
<dbReference type="OrthoDB" id="21225at2759"/>
<name>B9S7Q6_RICCO</name>
<dbReference type="PROSITE" id="PS50110">
    <property type="entry name" value="RESPONSE_REGULATORY"/>
    <property type="match status" value="1"/>
</dbReference>
<keyword evidence="4" id="KW-0418">Kinase</keyword>
<dbReference type="GO" id="GO:0016301">
    <property type="term" value="F:kinase activity"/>
    <property type="evidence" value="ECO:0007669"/>
    <property type="project" value="UniProtKB-KW"/>
</dbReference>
<reference evidence="5" key="1">
    <citation type="journal article" date="2010" name="Nat. Biotechnol.">
        <title>Draft genome sequence of the oilseed species Ricinus communis.</title>
        <authorList>
            <person name="Chan A.P."/>
            <person name="Crabtree J."/>
            <person name="Zhao Q."/>
            <person name="Lorenzi H."/>
            <person name="Orvis J."/>
            <person name="Puiu D."/>
            <person name="Melake-Berhan A."/>
            <person name="Jones K.M."/>
            <person name="Redman J."/>
            <person name="Chen G."/>
            <person name="Cahoon E.B."/>
            <person name="Gedil M."/>
            <person name="Stanke M."/>
            <person name="Haas B.J."/>
            <person name="Wortman J.R."/>
            <person name="Fraser-Liggett C.M."/>
            <person name="Ravel J."/>
            <person name="Rabinowicz P.D."/>
        </authorList>
    </citation>
    <scope>NUCLEOTIDE SEQUENCE [LARGE SCALE GENOMIC DNA]</scope>
    <source>
        <strain evidence="5">cv. Hale</strain>
    </source>
</reference>
<dbReference type="PANTHER" id="PTHR43228:SF1">
    <property type="entry name" value="TWO-COMPONENT RESPONSE REGULATOR ARR22"/>
    <property type="match status" value="1"/>
</dbReference>
<sequence>MGSEKMTMSSESSTANDEKKNSNSKPLSVLLVDDNIVLRTIHKAMLTRQGMEVHLAVNGQEAVEFHRAGASFDLILMDLDMPIMDGCQATKELRDMGINCAIIGVAACSDSERKTFMESGLDDCISVPFSLEKIACYILLLTDDNIEVGDNINNYYDYTEEEEEEEDDRKSIRSSCSSNTI</sequence>
<dbReference type="AlphaFoldDB" id="B9S7Q6"/>
<dbReference type="GO" id="GO:0000160">
    <property type="term" value="P:phosphorelay signal transduction system"/>
    <property type="evidence" value="ECO:0007669"/>
    <property type="project" value="InterPro"/>
</dbReference>
<dbReference type="SUPFAM" id="SSF52172">
    <property type="entry name" value="CheY-like"/>
    <property type="match status" value="1"/>
</dbReference>
<evidence type="ECO:0000256" key="1">
    <source>
        <dbReference type="PROSITE-ProRule" id="PRU00169"/>
    </source>
</evidence>
<dbReference type="Gene3D" id="3.40.50.2300">
    <property type="match status" value="1"/>
</dbReference>
<dbReference type="InParanoid" id="B9S7Q6"/>
<dbReference type="InterPro" id="IPR011006">
    <property type="entry name" value="CheY-like_superfamily"/>
</dbReference>
<dbReference type="CDD" id="cd17546">
    <property type="entry name" value="REC_hyHK_CKI1_RcsC-like"/>
    <property type="match status" value="1"/>
</dbReference>
<feature type="region of interest" description="Disordered" evidence="2">
    <location>
        <begin position="159"/>
        <end position="181"/>
    </location>
</feature>
<keyword evidence="1" id="KW-0597">Phosphoprotein</keyword>
<evidence type="ECO:0000256" key="2">
    <source>
        <dbReference type="SAM" id="MobiDB-lite"/>
    </source>
</evidence>
<protein>
    <submittedName>
        <fullName evidence="4">Sensory transduction histidine kinase bacterial, putative</fullName>
    </submittedName>
</protein>
<feature type="compositionally biased region" description="Low complexity" evidence="2">
    <location>
        <begin position="1"/>
        <end position="14"/>
    </location>
</feature>
<gene>
    <name evidence="4" type="ORF">RCOM_0610990</name>
</gene>
<dbReference type="SMART" id="SM00448">
    <property type="entry name" value="REC"/>
    <property type="match status" value="1"/>
</dbReference>
<dbReference type="InterPro" id="IPR001789">
    <property type="entry name" value="Sig_transdc_resp-reg_receiver"/>
</dbReference>
<dbReference type="Proteomes" id="UP000008311">
    <property type="component" value="Unassembled WGS sequence"/>
</dbReference>
<dbReference type="KEGG" id="rcu:8258673"/>
<dbReference type="STRING" id="3988.B9S7Q6"/>
<proteinExistence type="predicted"/>
<evidence type="ECO:0000313" key="4">
    <source>
        <dbReference type="EMBL" id="EEF40429.1"/>
    </source>
</evidence>
<dbReference type="FunCoup" id="B9S7Q6">
    <property type="interactions" value="25"/>
</dbReference>